<evidence type="ECO:0000313" key="2">
    <source>
        <dbReference type="Proteomes" id="UP001642464"/>
    </source>
</evidence>
<proteinExistence type="predicted"/>
<keyword evidence="2" id="KW-1185">Reference proteome</keyword>
<gene>
    <name evidence="1" type="ORF">SCF082_LOCUS1995</name>
</gene>
<sequence>MIGSCSRFVSRSESFRFLSDFGTTRSLKLRGSTMAFCRSWLRFCCVRPPRFVCSKADAPERRLVLALPRSMAAPGAAQLQGTAFSVDRLQNFVRFVWLCEMEEFL</sequence>
<comment type="caution">
    <text evidence="1">The sequence shown here is derived from an EMBL/GenBank/DDBJ whole genome shotgun (WGS) entry which is preliminary data.</text>
</comment>
<organism evidence="1 2">
    <name type="scientific">Durusdinium trenchii</name>
    <dbReference type="NCBI Taxonomy" id="1381693"/>
    <lineage>
        <taxon>Eukaryota</taxon>
        <taxon>Sar</taxon>
        <taxon>Alveolata</taxon>
        <taxon>Dinophyceae</taxon>
        <taxon>Suessiales</taxon>
        <taxon>Symbiodiniaceae</taxon>
        <taxon>Durusdinium</taxon>
    </lineage>
</organism>
<protein>
    <submittedName>
        <fullName evidence="1">Uncharacterized protein</fullName>
    </submittedName>
</protein>
<dbReference type="EMBL" id="CAXAMM010000991">
    <property type="protein sequence ID" value="CAK8989849.1"/>
    <property type="molecule type" value="Genomic_DNA"/>
</dbReference>
<dbReference type="Proteomes" id="UP001642464">
    <property type="component" value="Unassembled WGS sequence"/>
</dbReference>
<reference evidence="1 2" key="1">
    <citation type="submission" date="2024-02" db="EMBL/GenBank/DDBJ databases">
        <authorList>
            <person name="Chen Y."/>
            <person name="Shah S."/>
            <person name="Dougan E. K."/>
            <person name="Thang M."/>
            <person name="Chan C."/>
        </authorList>
    </citation>
    <scope>NUCLEOTIDE SEQUENCE [LARGE SCALE GENOMIC DNA]</scope>
</reference>
<name>A0ABP0HI03_9DINO</name>
<evidence type="ECO:0000313" key="1">
    <source>
        <dbReference type="EMBL" id="CAK8989849.1"/>
    </source>
</evidence>
<accession>A0ABP0HI03</accession>